<dbReference type="Proteomes" id="UP000267096">
    <property type="component" value="Unassembled WGS sequence"/>
</dbReference>
<feature type="compositionally biased region" description="Basic residues" evidence="1">
    <location>
        <begin position="42"/>
        <end position="51"/>
    </location>
</feature>
<protein>
    <submittedName>
        <fullName evidence="4">Kinesin motor domain-containing protein</fullName>
    </submittedName>
</protein>
<evidence type="ECO:0000256" key="1">
    <source>
        <dbReference type="SAM" id="MobiDB-lite"/>
    </source>
</evidence>
<keyword evidence="3" id="KW-1185">Reference proteome</keyword>
<feature type="region of interest" description="Disordered" evidence="1">
    <location>
        <begin position="35"/>
        <end position="85"/>
    </location>
</feature>
<dbReference type="OrthoDB" id="10258608at2759"/>
<evidence type="ECO:0000313" key="2">
    <source>
        <dbReference type="EMBL" id="VDK21880.1"/>
    </source>
</evidence>
<sequence>MNYGSSKDNVCNISVVVRYAAGPLSGDAQNQLHSVVEDKLKRPTKGGRSRKLSLSASANSDEDVDIVPESEQQQLSASYHQVHFS</sequence>
<dbReference type="AlphaFoldDB" id="A0A0M3J811"/>
<feature type="compositionally biased region" description="Polar residues" evidence="1">
    <location>
        <begin position="70"/>
        <end position="85"/>
    </location>
</feature>
<dbReference type="EMBL" id="UYRR01005575">
    <property type="protein sequence ID" value="VDK21880.1"/>
    <property type="molecule type" value="Genomic_DNA"/>
</dbReference>
<gene>
    <name evidence="2" type="ORF">ASIM_LOCUS3546</name>
</gene>
<reference evidence="2 3" key="2">
    <citation type="submission" date="2018-11" db="EMBL/GenBank/DDBJ databases">
        <authorList>
            <consortium name="Pathogen Informatics"/>
        </authorList>
    </citation>
    <scope>NUCLEOTIDE SEQUENCE [LARGE SCALE GENOMIC DNA]</scope>
</reference>
<accession>A0A0M3J811</accession>
<reference evidence="4" key="1">
    <citation type="submission" date="2017-02" db="UniProtKB">
        <authorList>
            <consortium name="WormBaseParasite"/>
        </authorList>
    </citation>
    <scope>IDENTIFICATION</scope>
</reference>
<organism evidence="4">
    <name type="scientific">Anisakis simplex</name>
    <name type="common">Herring worm</name>
    <dbReference type="NCBI Taxonomy" id="6269"/>
    <lineage>
        <taxon>Eukaryota</taxon>
        <taxon>Metazoa</taxon>
        <taxon>Ecdysozoa</taxon>
        <taxon>Nematoda</taxon>
        <taxon>Chromadorea</taxon>
        <taxon>Rhabditida</taxon>
        <taxon>Spirurina</taxon>
        <taxon>Ascaridomorpha</taxon>
        <taxon>Ascaridoidea</taxon>
        <taxon>Anisakidae</taxon>
        <taxon>Anisakis</taxon>
        <taxon>Anisakis simplex complex</taxon>
    </lineage>
</organism>
<name>A0A0M3J811_ANISI</name>
<evidence type="ECO:0000313" key="4">
    <source>
        <dbReference type="WBParaSite" id="ASIM_0000371001-mRNA-1"/>
    </source>
</evidence>
<proteinExistence type="predicted"/>
<evidence type="ECO:0000313" key="3">
    <source>
        <dbReference type="Proteomes" id="UP000267096"/>
    </source>
</evidence>
<dbReference type="WBParaSite" id="ASIM_0000371001-mRNA-1">
    <property type="protein sequence ID" value="ASIM_0000371001-mRNA-1"/>
    <property type="gene ID" value="ASIM_0000371001"/>
</dbReference>